<dbReference type="Proteomes" id="UP000322667">
    <property type="component" value="Chromosome A12"/>
</dbReference>
<name>A0A5D2N3K8_GOSTO</name>
<keyword evidence="3" id="KW-1185">Reference proteome</keyword>
<evidence type="ECO:0000256" key="1">
    <source>
        <dbReference type="SAM" id="Phobius"/>
    </source>
</evidence>
<dbReference type="PANTHER" id="PTHR37244">
    <property type="entry name" value="NADP-SPECIFIC GLUTAMATE DEHYDROGENASE"/>
    <property type="match status" value="1"/>
</dbReference>
<feature type="transmembrane region" description="Helical" evidence="1">
    <location>
        <begin position="232"/>
        <end position="250"/>
    </location>
</feature>
<organism evidence="2 3">
    <name type="scientific">Gossypium tomentosum</name>
    <name type="common">Hawaiian cotton</name>
    <name type="synonym">Gossypium sandvicense</name>
    <dbReference type="NCBI Taxonomy" id="34277"/>
    <lineage>
        <taxon>Eukaryota</taxon>
        <taxon>Viridiplantae</taxon>
        <taxon>Streptophyta</taxon>
        <taxon>Embryophyta</taxon>
        <taxon>Tracheophyta</taxon>
        <taxon>Spermatophyta</taxon>
        <taxon>Magnoliopsida</taxon>
        <taxon>eudicotyledons</taxon>
        <taxon>Gunneridae</taxon>
        <taxon>Pentapetalae</taxon>
        <taxon>rosids</taxon>
        <taxon>malvids</taxon>
        <taxon>Malvales</taxon>
        <taxon>Malvaceae</taxon>
        <taxon>Malvoideae</taxon>
        <taxon>Gossypium</taxon>
    </lineage>
</organism>
<sequence>MCRSVDYYDFRSGDQSLLKIKAFFVRFSDFDSCANPLSDSLTLLFPPRINDTARLEISGSITCNSPIFSSGCYITRPGSPAFVTLHRLVKLKTRDGEAIYGSRERIRAGDGVRFEVYSREEKVLNGVLRREEEKWKMECKCALESDNTEMIGGKAAVADVCVAVEGDLAMGERVEMVVRKCRKNRRMGFDQLEDIPEEREGESERDGGFCCSCGEADSGGEEVDIEAAGVSWAFDVGIWIICFAVGYFVSKATAKSLRRMRLL</sequence>
<proteinExistence type="predicted"/>
<keyword evidence="1" id="KW-0472">Membrane</keyword>
<evidence type="ECO:0000313" key="3">
    <source>
        <dbReference type="Proteomes" id="UP000322667"/>
    </source>
</evidence>
<evidence type="ECO:0000313" key="2">
    <source>
        <dbReference type="EMBL" id="TYH97912.1"/>
    </source>
</evidence>
<dbReference type="EMBL" id="CM017621">
    <property type="protein sequence ID" value="TYH97912.1"/>
    <property type="molecule type" value="Genomic_DNA"/>
</dbReference>
<reference evidence="2 3" key="1">
    <citation type="submission" date="2019-07" db="EMBL/GenBank/DDBJ databases">
        <title>WGS assembly of Gossypium tomentosum.</title>
        <authorList>
            <person name="Chen Z.J."/>
            <person name="Sreedasyam A."/>
            <person name="Ando A."/>
            <person name="Song Q."/>
            <person name="De L."/>
            <person name="Hulse-Kemp A."/>
            <person name="Ding M."/>
            <person name="Ye W."/>
            <person name="Kirkbride R."/>
            <person name="Jenkins J."/>
            <person name="Plott C."/>
            <person name="Lovell J."/>
            <person name="Lin Y.-M."/>
            <person name="Vaughn R."/>
            <person name="Liu B."/>
            <person name="Li W."/>
            <person name="Simpson S."/>
            <person name="Scheffler B."/>
            <person name="Saski C."/>
            <person name="Grover C."/>
            <person name="Hu G."/>
            <person name="Conover J."/>
            <person name="Carlson J."/>
            <person name="Shu S."/>
            <person name="Boston L."/>
            <person name="Williams M."/>
            <person name="Peterson D."/>
            <person name="Mcgee K."/>
            <person name="Jones D."/>
            <person name="Wendel J."/>
            <person name="Stelly D."/>
            <person name="Grimwood J."/>
            <person name="Schmutz J."/>
        </authorList>
    </citation>
    <scope>NUCLEOTIDE SEQUENCE [LARGE SCALE GENOMIC DNA]</scope>
    <source>
        <strain evidence="2">7179.01</strain>
    </source>
</reference>
<dbReference type="PANTHER" id="PTHR37244:SF1">
    <property type="entry name" value="NADP-SPECIFIC GLUTAMATE DEHYDROGENASE"/>
    <property type="match status" value="1"/>
</dbReference>
<keyword evidence="1" id="KW-1133">Transmembrane helix</keyword>
<keyword evidence="1" id="KW-0812">Transmembrane</keyword>
<dbReference type="AlphaFoldDB" id="A0A5D2N3K8"/>
<accession>A0A5D2N3K8</accession>
<gene>
    <name evidence="2" type="ORF">ES332_A12G273200v1</name>
</gene>
<protein>
    <submittedName>
        <fullName evidence="2">Uncharacterized protein</fullName>
    </submittedName>
</protein>